<dbReference type="EMBL" id="VSSQ01028506">
    <property type="protein sequence ID" value="MPM78246.1"/>
    <property type="molecule type" value="Genomic_DNA"/>
</dbReference>
<name>A0A645CMJ8_9ZZZZ</name>
<proteinExistence type="predicted"/>
<organism evidence="3">
    <name type="scientific">bioreactor metagenome</name>
    <dbReference type="NCBI Taxonomy" id="1076179"/>
    <lineage>
        <taxon>unclassified sequences</taxon>
        <taxon>metagenomes</taxon>
        <taxon>ecological metagenomes</taxon>
    </lineage>
</organism>
<sequence length="412" mass="46996">MNVLLLFTLTKPKYGRNTTTLAAVLVFVVNMATTFWFYVYGDLTALSRFNIIMFIVLGICLKPLSKASFMQWSFNFLTTINIMMMIIILSFHLGKLFPHPHYAHTLIRLGLYLLTIFLFQRYLLPLYRSVASNWRIFSILVISIFLNLSYYFYVTADIQHTLLAGKWPLLLLIILSSAAYGTVFYSMKRFTAMHELETENLKHQHEKILLSQASSTMTERLHLMEKVAYENSLASHDRRHFNNTLIGLLQHGEIDEAIRSLQKQNTTNAPAPKLFCENKPVNAAISYYTTMAEQKGITVRVETTIADHVHVDSLELALVISNLYENAIQAVLLLPENQERYIRLSCHQAERILLEISNPCKETVTLGPDGLPHTDQEGHGVGTLSIAAFAAKHDAELLYHVQDSLFRVRLLA</sequence>
<reference evidence="3" key="1">
    <citation type="submission" date="2019-08" db="EMBL/GenBank/DDBJ databases">
        <authorList>
            <person name="Kucharzyk K."/>
            <person name="Murdoch R.W."/>
            <person name="Higgins S."/>
            <person name="Loffler F."/>
        </authorList>
    </citation>
    <scope>NUCLEOTIDE SEQUENCE</scope>
</reference>
<feature type="transmembrane region" description="Helical" evidence="1">
    <location>
        <begin position="21"/>
        <end position="39"/>
    </location>
</feature>
<evidence type="ECO:0000256" key="1">
    <source>
        <dbReference type="SAM" id="Phobius"/>
    </source>
</evidence>
<dbReference type="InterPro" id="IPR036890">
    <property type="entry name" value="HATPase_C_sf"/>
</dbReference>
<feature type="domain" description="Sensor histidine kinase NatK-like C-terminal" evidence="2">
    <location>
        <begin position="314"/>
        <end position="410"/>
    </location>
</feature>
<accession>A0A645CMJ8</accession>
<keyword evidence="1" id="KW-0812">Transmembrane</keyword>
<evidence type="ECO:0000259" key="2">
    <source>
        <dbReference type="Pfam" id="PF14501"/>
    </source>
</evidence>
<dbReference type="Pfam" id="PF14501">
    <property type="entry name" value="HATPase_c_5"/>
    <property type="match status" value="1"/>
</dbReference>
<feature type="transmembrane region" description="Helical" evidence="1">
    <location>
        <begin position="165"/>
        <end position="185"/>
    </location>
</feature>
<protein>
    <recommendedName>
        <fullName evidence="2">Sensor histidine kinase NatK-like C-terminal domain-containing protein</fullName>
    </recommendedName>
</protein>
<dbReference type="SUPFAM" id="SSF55874">
    <property type="entry name" value="ATPase domain of HSP90 chaperone/DNA topoisomerase II/histidine kinase"/>
    <property type="match status" value="1"/>
</dbReference>
<gene>
    <name evidence="3" type="ORF">SDC9_125257</name>
</gene>
<keyword evidence="1" id="KW-1133">Transmembrane helix</keyword>
<feature type="transmembrane region" description="Helical" evidence="1">
    <location>
        <begin position="136"/>
        <end position="153"/>
    </location>
</feature>
<comment type="caution">
    <text evidence="3">The sequence shown here is derived from an EMBL/GenBank/DDBJ whole genome shotgun (WGS) entry which is preliminary data.</text>
</comment>
<keyword evidence="1" id="KW-0472">Membrane</keyword>
<dbReference type="Gene3D" id="3.30.565.10">
    <property type="entry name" value="Histidine kinase-like ATPase, C-terminal domain"/>
    <property type="match status" value="1"/>
</dbReference>
<feature type="transmembrane region" description="Helical" evidence="1">
    <location>
        <begin position="45"/>
        <end position="64"/>
    </location>
</feature>
<dbReference type="AlphaFoldDB" id="A0A645CMJ8"/>
<evidence type="ECO:0000313" key="3">
    <source>
        <dbReference type="EMBL" id="MPM78246.1"/>
    </source>
</evidence>
<dbReference type="InterPro" id="IPR032834">
    <property type="entry name" value="NatK-like_C"/>
</dbReference>
<feature type="transmembrane region" description="Helical" evidence="1">
    <location>
        <begin position="76"/>
        <end position="94"/>
    </location>
</feature>
<feature type="transmembrane region" description="Helical" evidence="1">
    <location>
        <begin position="106"/>
        <end position="124"/>
    </location>
</feature>